<evidence type="ECO:0000256" key="6">
    <source>
        <dbReference type="ARBA" id="ARBA00022793"/>
    </source>
</evidence>
<dbReference type="GO" id="GO:0046872">
    <property type="term" value="F:metal ion binding"/>
    <property type="evidence" value="ECO:0007669"/>
    <property type="project" value="UniProtKB-KW"/>
</dbReference>
<feature type="modified residue" description="N6-(pyridoxal phosphate)lysine" evidence="12 13">
    <location>
        <position position="100"/>
    </location>
</feature>
<name>A0A146G8X6_TERSA</name>
<dbReference type="NCBIfam" id="TIGR01273">
    <property type="entry name" value="speA"/>
    <property type="match status" value="1"/>
</dbReference>
<dbReference type="Pfam" id="PF02784">
    <property type="entry name" value="Orn_Arg_deC_N"/>
    <property type="match status" value="1"/>
</dbReference>
<comment type="caution">
    <text evidence="18">The sequence shown here is derived from an EMBL/GenBank/DDBJ whole genome shotgun (WGS) entry which is preliminary data.</text>
</comment>
<keyword evidence="8 12" id="KW-0663">Pyridoxal phosphate</keyword>
<dbReference type="Gene3D" id="1.10.287.3440">
    <property type="match status" value="1"/>
</dbReference>
<dbReference type="InterPro" id="IPR000183">
    <property type="entry name" value="Orn/DAP/Arg_de-COase"/>
</dbReference>
<dbReference type="Proteomes" id="UP000076023">
    <property type="component" value="Unassembled WGS sequence"/>
</dbReference>
<dbReference type="InterPro" id="IPR022644">
    <property type="entry name" value="De-COase2_N"/>
</dbReference>
<dbReference type="HAMAP" id="MF_01417">
    <property type="entry name" value="SpeA"/>
    <property type="match status" value="1"/>
</dbReference>
<keyword evidence="6 12" id="KW-0210">Decarboxylase</keyword>
<dbReference type="FunCoup" id="A0A146G8X6">
    <property type="interactions" value="131"/>
</dbReference>
<dbReference type="PANTHER" id="PTHR43295">
    <property type="entry name" value="ARGININE DECARBOXYLASE"/>
    <property type="match status" value="1"/>
</dbReference>
<evidence type="ECO:0000259" key="15">
    <source>
        <dbReference type="Pfam" id="PF02784"/>
    </source>
</evidence>
<keyword evidence="19" id="KW-1185">Reference proteome</keyword>
<dbReference type="Gene3D" id="2.40.37.10">
    <property type="entry name" value="Lyase, Ornithine Decarboxylase, Chain A, domain 1"/>
    <property type="match status" value="1"/>
</dbReference>
<feature type="domain" description="Orn/DAP/Arg decarboxylase 2 N-terminal" evidence="15">
    <location>
        <begin position="92"/>
        <end position="342"/>
    </location>
</feature>
<gene>
    <name evidence="12" type="primary">speA</name>
    <name evidence="18" type="ORF">TSACC_21537</name>
</gene>
<dbReference type="PIRSF" id="PIRSF001336">
    <property type="entry name" value="Arg_decrbxlase"/>
    <property type="match status" value="1"/>
</dbReference>
<dbReference type="PRINTS" id="PR01180">
    <property type="entry name" value="ARGDCRBXLASE"/>
</dbReference>
<dbReference type="InterPro" id="IPR022653">
    <property type="entry name" value="De-COase2_pyr-phos_BS"/>
</dbReference>
<dbReference type="PANTHER" id="PTHR43295:SF9">
    <property type="entry name" value="BIOSYNTHETIC ARGININE DECARBOXYLASE"/>
    <property type="match status" value="1"/>
</dbReference>
<comment type="similarity">
    <text evidence="4 12">Belongs to the Orn/Lys/Arg decarboxylase class-II family. SpeA subfamily.</text>
</comment>
<dbReference type="InterPro" id="IPR029066">
    <property type="entry name" value="PLP-binding_barrel"/>
</dbReference>
<evidence type="ECO:0000256" key="1">
    <source>
        <dbReference type="ARBA" id="ARBA00001933"/>
    </source>
</evidence>
<dbReference type="Gene3D" id="1.20.58.930">
    <property type="match status" value="1"/>
</dbReference>
<dbReference type="GO" id="GO:0008792">
    <property type="term" value="F:arginine decarboxylase activity"/>
    <property type="evidence" value="ECO:0007669"/>
    <property type="project" value="UniProtKB-UniRule"/>
</dbReference>
<evidence type="ECO:0000259" key="17">
    <source>
        <dbReference type="Pfam" id="PF17944"/>
    </source>
</evidence>
<protein>
    <recommendedName>
        <fullName evidence="12">Biosynthetic arginine decarboxylase</fullName>
        <shortName evidence="12">ADC</shortName>
        <ecNumber evidence="12">4.1.1.19</ecNumber>
    </recommendedName>
</protein>
<evidence type="ECO:0000256" key="8">
    <source>
        <dbReference type="ARBA" id="ARBA00022898"/>
    </source>
</evidence>
<dbReference type="EC" id="4.1.1.19" evidence="12"/>
<dbReference type="PROSITE" id="PS00878">
    <property type="entry name" value="ODR_DC_2_1"/>
    <property type="match status" value="1"/>
</dbReference>
<dbReference type="EMBL" id="BDCO01000002">
    <property type="protein sequence ID" value="GAT33128.1"/>
    <property type="molecule type" value="Genomic_DNA"/>
</dbReference>
<dbReference type="UniPathway" id="UPA00186">
    <property type="reaction ID" value="UER00284"/>
</dbReference>
<comment type="function">
    <text evidence="3 12">Catalyzes the biosynthesis of agmatine from arginine.</text>
</comment>
<dbReference type="Pfam" id="PF17944">
    <property type="entry name" value="Arg_decarbox_C"/>
    <property type="match status" value="1"/>
</dbReference>
<feature type="active site" description="Proton donor" evidence="14">
    <location>
        <position position="500"/>
    </location>
</feature>
<evidence type="ECO:0000256" key="14">
    <source>
        <dbReference type="PIRSR" id="PIRSR600183-50"/>
    </source>
</evidence>
<evidence type="ECO:0000256" key="12">
    <source>
        <dbReference type="HAMAP-Rule" id="MF_01417"/>
    </source>
</evidence>
<evidence type="ECO:0000256" key="10">
    <source>
        <dbReference type="ARBA" id="ARBA00023115"/>
    </source>
</evidence>
<evidence type="ECO:0000256" key="2">
    <source>
        <dbReference type="ARBA" id="ARBA00001946"/>
    </source>
</evidence>
<dbReference type="PRINTS" id="PR01179">
    <property type="entry name" value="ODADCRBXLASE"/>
</dbReference>
<evidence type="ECO:0000256" key="4">
    <source>
        <dbReference type="ARBA" id="ARBA00008357"/>
    </source>
</evidence>
<evidence type="ECO:0000256" key="13">
    <source>
        <dbReference type="PIRSR" id="PIRSR001336-50"/>
    </source>
</evidence>
<keyword evidence="7 12" id="KW-0460">Magnesium</keyword>
<evidence type="ECO:0000256" key="7">
    <source>
        <dbReference type="ARBA" id="ARBA00022842"/>
    </source>
</evidence>
<dbReference type="AlphaFoldDB" id="A0A146G8X6"/>
<dbReference type="GO" id="GO:0006527">
    <property type="term" value="P:L-arginine catabolic process"/>
    <property type="evidence" value="ECO:0007669"/>
    <property type="project" value="InterPro"/>
</dbReference>
<evidence type="ECO:0000256" key="3">
    <source>
        <dbReference type="ARBA" id="ARBA00002257"/>
    </source>
</evidence>
<dbReference type="InterPro" id="IPR022657">
    <property type="entry name" value="De-COase2_CS"/>
</dbReference>
<evidence type="ECO:0000313" key="19">
    <source>
        <dbReference type="Proteomes" id="UP000076023"/>
    </source>
</evidence>
<evidence type="ECO:0000313" key="18">
    <source>
        <dbReference type="EMBL" id="GAT33128.1"/>
    </source>
</evidence>
<feature type="domain" description="Arginine decarboxylase helical bundle" evidence="16">
    <location>
        <begin position="371"/>
        <end position="448"/>
    </location>
</feature>
<dbReference type="InterPro" id="IPR041128">
    <property type="entry name" value="Arg_decarbox_C"/>
</dbReference>
<dbReference type="CDD" id="cd06830">
    <property type="entry name" value="PLPDE_III_ADC"/>
    <property type="match status" value="1"/>
</dbReference>
<dbReference type="InterPro" id="IPR040634">
    <property type="entry name" value="Arg_decarb_HB"/>
</dbReference>
<dbReference type="GO" id="GO:0033388">
    <property type="term" value="P:putrescine biosynthetic process from arginine"/>
    <property type="evidence" value="ECO:0007669"/>
    <property type="project" value="UniProtKB-ARBA"/>
</dbReference>
<reference evidence="19" key="1">
    <citation type="journal article" date="2017" name="Genome Announc.">
        <title>Draft Genome Sequence of Terrimicrobium sacchariphilum NM-5T, a Facultative Anaerobic Soil Bacterium of the Class Spartobacteria.</title>
        <authorList>
            <person name="Qiu Y.L."/>
            <person name="Tourlousse D.M."/>
            <person name="Matsuura N."/>
            <person name="Ohashi A."/>
            <person name="Sekiguchi Y."/>
        </authorList>
    </citation>
    <scope>NUCLEOTIDE SEQUENCE [LARGE SCALE GENOMIC DNA]</scope>
    <source>
        <strain evidence="19">NM-5</strain>
    </source>
</reference>
<dbReference type="RefSeq" id="WP_075078897.1">
    <property type="nucleotide sequence ID" value="NZ_BDCO01000002.1"/>
</dbReference>
<keyword evidence="5 12" id="KW-0479">Metal-binding</keyword>
<comment type="cofactor">
    <cofactor evidence="2 12">
        <name>Mg(2+)</name>
        <dbReference type="ChEBI" id="CHEBI:18420"/>
    </cofactor>
</comment>
<sequence length="641" mass="71835">MSDFGREDAIALYNVDRWGGGYFTVNKRGNVTVMPNGSSDQKIDLTEIIREAKSRNLSFPLTVRFHDLLRDRVETINRAFADAIAESGYQNVYRGVFPIKVNQLREVVEEILDAGKPWHFGIEAGSKPELIAAMALHSDPESLIICNGYKDTSFIRNALVARKLGKIVILVVEKLEELKHILKVAADMNVEPMIGLRVRLLSKGAGKWATSGGENAKFGLSTADLVRASDMLAENGLSQALKLVHFHVGSQVPDIGTIKRAVKEASRFYAKLSKMGHQIEYLDVGGGLGVDYDGSRTTFDSSTNYSLNEYARDIVYSVMEVCNAEHVAHPTIVSESGRAIVAHHSVLIVETFGSIEKNSISTDTVTAEPGDPPLVQDIIELSENIGKKNRLESLHDAQEIRERAQSMFDLGMLDLRAKARIETVYWQIAEEVVAMFRGMRYIPEEVKEMEVALGDQFLCNFSVFQSLLDHWALGQLFPVMPISRLNELPDRNATMVDITCDSDGKVSKFVDLQDVKETLPVHRWVPGEPYYMGFFLVGAYQDIMGDMHNLFGRVNEMHIYLDEDEDAGYYVEEVLPGSTIGQVLTLTQWDTNELARRIKAQVDAAIKGDRLKPNEAMKLLDDYEKSLNTYTYLNFDDQNTK</sequence>
<keyword evidence="10 12" id="KW-0620">Polyamine biosynthesis</keyword>
<evidence type="ECO:0000256" key="5">
    <source>
        <dbReference type="ARBA" id="ARBA00022723"/>
    </source>
</evidence>
<keyword evidence="11 12" id="KW-0456">Lyase</keyword>
<dbReference type="PROSITE" id="PS00879">
    <property type="entry name" value="ODR_DC_2_2"/>
    <property type="match status" value="1"/>
</dbReference>
<organism evidence="18 19">
    <name type="scientific">Terrimicrobium sacchariphilum</name>
    <dbReference type="NCBI Taxonomy" id="690879"/>
    <lineage>
        <taxon>Bacteria</taxon>
        <taxon>Pseudomonadati</taxon>
        <taxon>Verrucomicrobiota</taxon>
        <taxon>Terrimicrobiia</taxon>
        <taxon>Terrimicrobiales</taxon>
        <taxon>Terrimicrobiaceae</taxon>
        <taxon>Terrimicrobium</taxon>
    </lineage>
</organism>
<dbReference type="Gene3D" id="3.20.20.10">
    <property type="entry name" value="Alanine racemase"/>
    <property type="match status" value="1"/>
</dbReference>
<comment type="pathway">
    <text evidence="12">Amine and polyamine biosynthesis; agmatine biosynthesis; agmatine from L-arginine: step 1/1.</text>
</comment>
<feature type="binding site" evidence="12">
    <location>
        <begin position="282"/>
        <end position="292"/>
    </location>
    <ligand>
        <name>substrate</name>
    </ligand>
</feature>
<feature type="domain" description="Arginine decarboxylase C-terminal helical" evidence="17">
    <location>
        <begin position="580"/>
        <end position="633"/>
    </location>
</feature>
<dbReference type="InterPro" id="IPR009006">
    <property type="entry name" value="Ala_racemase/Decarboxylase_C"/>
</dbReference>
<dbReference type="NCBIfam" id="NF003763">
    <property type="entry name" value="PRK05354.1"/>
    <property type="match status" value="1"/>
</dbReference>
<evidence type="ECO:0000259" key="16">
    <source>
        <dbReference type="Pfam" id="PF17810"/>
    </source>
</evidence>
<evidence type="ECO:0000256" key="9">
    <source>
        <dbReference type="ARBA" id="ARBA00023066"/>
    </source>
</evidence>
<dbReference type="SUPFAM" id="SSF51419">
    <property type="entry name" value="PLP-binding barrel"/>
    <property type="match status" value="1"/>
</dbReference>
<dbReference type="OrthoDB" id="9802658at2"/>
<keyword evidence="9 12" id="KW-0745">Spermidine biosynthesis</keyword>
<dbReference type="InterPro" id="IPR002985">
    <property type="entry name" value="Arg_decrbxlase"/>
</dbReference>
<evidence type="ECO:0000256" key="11">
    <source>
        <dbReference type="ARBA" id="ARBA00023239"/>
    </source>
</evidence>
<comment type="catalytic activity">
    <reaction evidence="12">
        <text>L-arginine + H(+) = agmatine + CO2</text>
        <dbReference type="Rhea" id="RHEA:17641"/>
        <dbReference type="ChEBI" id="CHEBI:15378"/>
        <dbReference type="ChEBI" id="CHEBI:16526"/>
        <dbReference type="ChEBI" id="CHEBI:32682"/>
        <dbReference type="ChEBI" id="CHEBI:58145"/>
        <dbReference type="EC" id="4.1.1.19"/>
    </reaction>
</comment>
<accession>A0A146G8X6</accession>
<dbReference type="Pfam" id="PF17810">
    <property type="entry name" value="Arg_decarb_HB"/>
    <property type="match status" value="1"/>
</dbReference>
<comment type="cofactor">
    <cofactor evidence="1 12 13">
        <name>pyridoxal 5'-phosphate</name>
        <dbReference type="ChEBI" id="CHEBI:597326"/>
    </cofactor>
</comment>
<dbReference type="GO" id="GO:0008295">
    <property type="term" value="P:spermidine biosynthetic process"/>
    <property type="evidence" value="ECO:0007669"/>
    <property type="project" value="UniProtKB-UniRule"/>
</dbReference>
<dbReference type="InParanoid" id="A0A146G8X6"/>
<proteinExistence type="inferred from homology"/>
<dbReference type="STRING" id="690879.TSACC_21537"/>
<dbReference type="FunFam" id="3.20.20.10:FF:000001">
    <property type="entry name" value="Biosynthetic arginine decarboxylase"/>
    <property type="match status" value="1"/>
</dbReference>